<dbReference type="RefSeq" id="WP_138191225.1">
    <property type="nucleotide sequence ID" value="NZ_VBWP01000006.1"/>
</dbReference>
<name>A0A5R8QBG3_9FIRM</name>
<protein>
    <submittedName>
        <fullName evidence="1">Uncharacterized protein</fullName>
    </submittedName>
</protein>
<dbReference type="OrthoDB" id="3194737at2"/>
<organism evidence="1 2">
    <name type="scientific">Culicoidibacter larvae</name>
    <dbReference type="NCBI Taxonomy" id="2579976"/>
    <lineage>
        <taxon>Bacteria</taxon>
        <taxon>Bacillati</taxon>
        <taxon>Bacillota</taxon>
        <taxon>Culicoidibacteria</taxon>
        <taxon>Culicoidibacterales</taxon>
        <taxon>Culicoidibacteraceae</taxon>
        <taxon>Culicoidibacter</taxon>
    </lineage>
</organism>
<dbReference type="InParanoid" id="A0A5R8QBG3"/>
<dbReference type="SUPFAM" id="SSF75304">
    <property type="entry name" value="Amidase signature (AS) enzymes"/>
    <property type="match status" value="1"/>
</dbReference>
<keyword evidence="2" id="KW-1185">Reference proteome</keyword>
<dbReference type="Proteomes" id="UP000306912">
    <property type="component" value="Unassembled WGS sequence"/>
</dbReference>
<reference evidence="1 2" key="1">
    <citation type="submission" date="2019-05" db="EMBL/GenBank/DDBJ databases">
        <title>Culicoidintestinum kansasii gen. nov., sp. nov. from the gastrointestinal tract of the biting midge, Culicoides sonorensis.</title>
        <authorList>
            <person name="Neupane S."/>
            <person name="Ghosh A."/>
            <person name="Gunther S."/>
            <person name="Martin K."/>
            <person name="Zurek L."/>
        </authorList>
    </citation>
    <scope>NUCLEOTIDE SEQUENCE [LARGE SCALE GENOMIC DNA]</scope>
    <source>
        <strain evidence="1 2">CS-1</strain>
    </source>
</reference>
<dbReference type="Gene3D" id="3.90.1300.10">
    <property type="entry name" value="Amidase signature (AS) domain"/>
    <property type="match status" value="1"/>
</dbReference>
<evidence type="ECO:0000313" key="1">
    <source>
        <dbReference type="EMBL" id="TLG72999.1"/>
    </source>
</evidence>
<gene>
    <name evidence="1" type="ORF">FEZ08_08105</name>
</gene>
<dbReference type="AlphaFoldDB" id="A0A5R8QBG3"/>
<accession>A0A5R8QBG3</accession>
<comment type="caution">
    <text evidence="1">The sequence shown here is derived from an EMBL/GenBank/DDBJ whole genome shotgun (WGS) entry which is preliminary data.</text>
</comment>
<evidence type="ECO:0000313" key="2">
    <source>
        <dbReference type="Proteomes" id="UP000306912"/>
    </source>
</evidence>
<proteinExistence type="predicted"/>
<dbReference type="EMBL" id="VBWP01000006">
    <property type="protein sequence ID" value="TLG72999.1"/>
    <property type="molecule type" value="Genomic_DNA"/>
</dbReference>
<sequence length="353" mass="37714">MNKLKYFAKATMAAMSDRYHSVVSVNQAAFDESCERIERHEFAAYMGVKNTDILRPCVEQLKTRGYLLHTVDAASDNGRAIDVERLNPLTGRHMSGSSSGTAINVFTGINDIGVGSDGGGSVLAPAISLNLFAFMSPLLPVVEAVKQSTDNLQFQPSAGIMARDWASLDAALDVFGFSGSQTSREIHIAIPADYDLVTENGLEVVAVLRQALGGIARVVLHEVDFIDAASERAPAIAFLEVAMTQYDMVAFIEGPIDVHSYGDSVMGSFSAATKANQQRSGKGFLRVANMAGGTAIAVPAADIATGITLYCRSEQEVITQMAGVAGAIPSEIPAVVQRYFHQNAQSRQQGYIK</sequence>
<dbReference type="InterPro" id="IPR036928">
    <property type="entry name" value="AS_sf"/>
</dbReference>